<evidence type="ECO:0000313" key="2">
    <source>
        <dbReference type="EMBL" id="PEJ30841.1"/>
    </source>
</evidence>
<proteinExistence type="predicted"/>
<feature type="transmembrane region" description="Helical" evidence="1">
    <location>
        <begin position="58"/>
        <end position="78"/>
    </location>
</feature>
<keyword evidence="1" id="KW-0812">Transmembrane</keyword>
<evidence type="ECO:0000256" key="1">
    <source>
        <dbReference type="SAM" id="Phobius"/>
    </source>
</evidence>
<dbReference type="AlphaFoldDB" id="A0AAX0RZY5"/>
<dbReference type="Proteomes" id="UP000220106">
    <property type="component" value="Unassembled WGS sequence"/>
</dbReference>
<accession>A0AAX0RZY5</accession>
<evidence type="ECO:0008006" key="4">
    <source>
        <dbReference type="Google" id="ProtNLM"/>
    </source>
</evidence>
<keyword evidence="1" id="KW-1133">Transmembrane helix</keyword>
<organism evidence="2 3">
    <name type="scientific">Peribacillus butanolivorans</name>
    <dbReference type="NCBI Taxonomy" id="421767"/>
    <lineage>
        <taxon>Bacteria</taxon>
        <taxon>Bacillati</taxon>
        <taxon>Bacillota</taxon>
        <taxon>Bacilli</taxon>
        <taxon>Bacillales</taxon>
        <taxon>Bacillaceae</taxon>
        <taxon>Peribacillus</taxon>
    </lineage>
</organism>
<dbReference type="EMBL" id="NUEQ01000033">
    <property type="protein sequence ID" value="PEJ30841.1"/>
    <property type="molecule type" value="Genomic_DNA"/>
</dbReference>
<name>A0AAX0RZY5_9BACI</name>
<sequence>MKNCKSCGKTVSEDSKLCLSCGASVGEDQITEEEMAASELRQEQIEEKPSKKLFKKKTLIITAVLACIIITSAVAAIIHKSPKELYLLSEYKTYQNYKEEWTNKYGNSIEFQEKMMKQPSSSDMTLSGSVEMDSLGNNPDFEMIQELLSHISLSANTEQDPISKQGHYKLALNVEKENALDMEMFQSKDKLGLKVPVLYEKFFYLNFVEYGDFMRMIDPLYEGPETLEVSDLKWQDLKLTEKEQKYIQKRYAIFLLDRLEGENFKVQKGVEYKHEGETMKLREVTLKLSASETKNLVNDFMDQIIEDNKLHSMIVNRAQKVAKATAMTDDVDVLDTKEMKRQLINGLKDAKNEMKDISFPKGFSSTLLINKSEQVIDRKVTMAVGGNSDQVNMNVNSKNIPYGNDQIFEEFSVALSPEKDEDSQVMFQVTNDVAVNKDTRAENLKASFMYEEYGESEEIKFAMKSDINGENGGKQNIIRHFNLNFAGGDLSDMPSAFKGTIKQESDLNLKKDYSNRKFEVKLGLEGDLDSGTVTVKLDSKTKLKDKADLPDLELDSGEGLSVVNISDHEMYKIQEEVGTNLMELGVKYGLIPEDMYQFDIYDEASYDGYYQFEDKHSDDKF</sequence>
<protein>
    <recommendedName>
        <fullName evidence="4">Zinc ribbon domain-containing protein</fullName>
    </recommendedName>
</protein>
<comment type="caution">
    <text evidence="2">The sequence shown here is derived from an EMBL/GenBank/DDBJ whole genome shotgun (WGS) entry which is preliminary data.</text>
</comment>
<keyword evidence="1" id="KW-0472">Membrane</keyword>
<dbReference type="RefSeq" id="WP_098177009.1">
    <property type="nucleotide sequence ID" value="NZ_NUEQ01000033.1"/>
</dbReference>
<evidence type="ECO:0000313" key="3">
    <source>
        <dbReference type="Proteomes" id="UP000220106"/>
    </source>
</evidence>
<reference evidence="2 3" key="1">
    <citation type="submission" date="2017-09" db="EMBL/GenBank/DDBJ databases">
        <title>Large-scale bioinformatics analysis of Bacillus genomes uncovers conserved roles of natural products in bacterial physiology.</title>
        <authorList>
            <consortium name="Agbiome Team Llc"/>
            <person name="Bleich R.M."/>
            <person name="Kirk G.J."/>
            <person name="Santa Maria K.C."/>
            <person name="Allen S.E."/>
            <person name="Farag S."/>
            <person name="Shank E.A."/>
            <person name="Bowers A."/>
        </authorList>
    </citation>
    <scope>NUCLEOTIDE SEQUENCE [LARGE SCALE GENOMIC DNA]</scope>
    <source>
        <strain evidence="2 3">AFS003229</strain>
    </source>
</reference>
<gene>
    <name evidence="2" type="ORF">CN689_19195</name>
</gene>